<dbReference type="SUPFAM" id="SSF46894">
    <property type="entry name" value="C-terminal effector domain of the bipartite response regulators"/>
    <property type="match status" value="1"/>
</dbReference>
<gene>
    <name evidence="6" type="ORF">K1X15_03745</name>
</gene>
<evidence type="ECO:0000313" key="7">
    <source>
        <dbReference type="Proteomes" id="UP000825799"/>
    </source>
</evidence>
<reference evidence="6 7" key="1">
    <citation type="submission" date="2021-08" db="EMBL/GenBank/DDBJ databases">
        <title>Devosia salina sp. nov., isolated from the South China Sea sediment.</title>
        <authorList>
            <person name="Zhou Z."/>
        </authorList>
    </citation>
    <scope>NUCLEOTIDE SEQUENCE [LARGE SCALE GENOMIC DNA]</scope>
    <source>
        <strain evidence="6 7">SCS-3</strain>
    </source>
</reference>
<evidence type="ECO:0000259" key="5">
    <source>
        <dbReference type="PROSITE" id="PS50043"/>
    </source>
</evidence>
<evidence type="ECO:0000313" key="6">
    <source>
        <dbReference type="EMBL" id="QYO77692.1"/>
    </source>
</evidence>
<organism evidence="6 7">
    <name type="scientific">Devosia salina</name>
    <dbReference type="NCBI Taxonomy" id="2860336"/>
    <lineage>
        <taxon>Bacteria</taxon>
        <taxon>Pseudomonadati</taxon>
        <taxon>Pseudomonadota</taxon>
        <taxon>Alphaproteobacteria</taxon>
        <taxon>Hyphomicrobiales</taxon>
        <taxon>Devosiaceae</taxon>
        <taxon>Devosia</taxon>
    </lineage>
</organism>
<dbReference type="PROSITE" id="PS50043">
    <property type="entry name" value="HTH_LUXR_2"/>
    <property type="match status" value="1"/>
</dbReference>
<evidence type="ECO:0000256" key="4">
    <source>
        <dbReference type="SAM" id="MobiDB-lite"/>
    </source>
</evidence>
<dbReference type="Proteomes" id="UP000825799">
    <property type="component" value="Chromosome"/>
</dbReference>
<sequence length="253" mass="27939">MTNPRTSFASADRSHHDGSHLPQPRMLFRARHDLISHSLVRAVADCYIDYQVELVSHLNGEESGVALVAFQLEPDADADAGVAQLRHLYPEAVLTVLVSSPAQVPAGIDDLVGRGILQGVVPLTLSLSLWLAAFGLLLNGGIYLPSGVLLRRAFNADGHSLDHDAGHPEEEEEWSEPDGADRQDDLTNREQEVLKLLSMGFQNKIIASRMNLSEYTVKVHVHNIIRKLRVHNRTQAAAYWLGNASRRPDKPLD</sequence>
<protein>
    <submittedName>
        <fullName evidence="6">Response regulator transcription factor</fullName>
    </submittedName>
</protein>
<accession>A0ABX8WLX5</accession>
<evidence type="ECO:0000256" key="3">
    <source>
        <dbReference type="ARBA" id="ARBA00023163"/>
    </source>
</evidence>
<keyword evidence="1" id="KW-0805">Transcription regulation</keyword>
<dbReference type="InterPro" id="IPR036388">
    <property type="entry name" value="WH-like_DNA-bd_sf"/>
</dbReference>
<feature type="region of interest" description="Disordered" evidence="4">
    <location>
        <begin position="161"/>
        <end position="183"/>
    </location>
</feature>
<dbReference type="PRINTS" id="PR00038">
    <property type="entry name" value="HTHLUXR"/>
</dbReference>
<dbReference type="SMART" id="SM00421">
    <property type="entry name" value="HTH_LUXR"/>
    <property type="match status" value="1"/>
</dbReference>
<dbReference type="PANTHER" id="PTHR44688">
    <property type="entry name" value="DNA-BINDING TRANSCRIPTIONAL ACTIVATOR DEVR_DOSR"/>
    <property type="match status" value="1"/>
</dbReference>
<dbReference type="RefSeq" id="WP_220306146.1">
    <property type="nucleotide sequence ID" value="NZ_CP080590.1"/>
</dbReference>
<dbReference type="Pfam" id="PF00196">
    <property type="entry name" value="GerE"/>
    <property type="match status" value="1"/>
</dbReference>
<keyword evidence="7" id="KW-1185">Reference proteome</keyword>
<proteinExistence type="predicted"/>
<dbReference type="PANTHER" id="PTHR44688:SF16">
    <property type="entry name" value="DNA-BINDING TRANSCRIPTIONAL ACTIVATOR DEVR_DOSR"/>
    <property type="match status" value="1"/>
</dbReference>
<dbReference type="Gene3D" id="1.10.10.10">
    <property type="entry name" value="Winged helix-like DNA-binding domain superfamily/Winged helix DNA-binding domain"/>
    <property type="match status" value="1"/>
</dbReference>
<evidence type="ECO:0000256" key="2">
    <source>
        <dbReference type="ARBA" id="ARBA00023125"/>
    </source>
</evidence>
<dbReference type="InterPro" id="IPR016032">
    <property type="entry name" value="Sig_transdc_resp-reg_C-effctor"/>
</dbReference>
<dbReference type="EMBL" id="CP080590">
    <property type="protein sequence ID" value="QYO77692.1"/>
    <property type="molecule type" value="Genomic_DNA"/>
</dbReference>
<dbReference type="InterPro" id="IPR000792">
    <property type="entry name" value="Tscrpt_reg_LuxR_C"/>
</dbReference>
<dbReference type="PROSITE" id="PS00622">
    <property type="entry name" value="HTH_LUXR_1"/>
    <property type="match status" value="1"/>
</dbReference>
<feature type="compositionally biased region" description="Acidic residues" evidence="4">
    <location>
        <begin position="169"/>
        <end position="178"/>
    </location>
</feature>
<feature type="domain" description="HTH luxR-type" evidence="5">
    <location>
        <begin position="179"/>
        <end position="244"/>
    </location>
</feature>
<feature type="region of interest" description="Disordered" evidence="4">
    <location>
        <begin position="1"/>
        <end position="22"/>
    </location>
</feature>
<keyword evidence="3" id="KW-0804">Transcription</keyword>
<keyword evidence="2" id="KW-0238">DNA-binding</keyword>
<evidence type="ECO:0000256" key="1">
    <source>
        <dbReference type="ARBA" id="ARBA00023015"/>
    </source>
</evidence>
<dbReference type="CDD" id="cd06170">
    <property type="entry name" value="LuxR_C_like"/>
    <property type="match status" value="1"/>
</dbReference>
<name>A0ABX8WLX5_9HYPH</name>